<dbReference type="Gene3D" id="1.25.40.10">
    <property type="entry name" value="Tetratricopeptide repeat domain"/>
    <property type="match status" value="2"/>
</dbReference>
<evidence type="ECO:0000313" key="6">
    <source>
        <dbReference type="Proteomes" id="UP001180020"/>
    </source>
</evidence>
<dbReference type="NCBIfam" id="TIGR00756">
    <property type="entry name" value="PPR"/>
    <property type="match status" value="2"/>
</dbReference>
<dbReference type="InterPro" id="IPR033443">
    <property type="entry name" value="PROP1-like_PPR_dom"/>
</dbReference>
<organism evidence="5 6">
    <name type="scientific">Acorus calamus</name>
    <name type="common">Sweet flag</name>
    <dbReference type="NCBI Taxonomy" id="4465"/>
    <lineage>
        <taxon>Eukaryota</taxon>
        <taxon>Viridiplantae</taxon>
        <taxon>Streptophyta</taxon>
        <taxon>Embryophyta</taxon>
        <taxon>Tracheophyta</taxon>
        <taxon>Spermatophyta</taxon>
        <taxon>Magnoliopsida</taxon>
        <taxon>Liliopsida</taxon>
        <taxon>Acoraceae</taxon>
        <taxon>Acorus</taxon>
    </lineage>
</organism>
<dbReference type="EMBL" id="JAUJYO010000011">
    <property type="protein sequence ID" value="KAK1304791.1"/>
    <property type="molecule type" value="Genomic_DNA"/>
</dbReference>
<feature type="domain" description="PROP1-like PPR" evidence="4">
    <location>
        <begin position="283"/>
        <end position="415"/>
    </location>
</feature>
<dbReference type="PANTHER" id="PTHR46862">
    <property type="entry name" value="OS07G0661900 PROTEIN"/>
    <property type="match status" value="1"/>
</dbReference>
<dbReference type="InterPro" id="IPR002885">
    <property type="entry name" value="PPR_rpt"/>
</dbReference>
<reference evidence="5" key="1">
    <citation type="journal article" date="2023" name="Nat. Commun.">
        <title>Diploid and tetraploid genomes of Acorus and the evolution of monocots.</title>
        <authorList>
            <person name="Ma L."/>
            <person name="Liu K.W."/>
            <person name="Li Z."/>
            <person name="Hsiao Y.Y."/>
            <person name="Qi Y."/>
            <person name="Fu T."/>
            <person name="Tang G.D."/>
            <person name="Zhang D."/>
            <person name="Sun W.H."/>
            <person name="Liu D.K."/>
            <person name="Li Y."/>
            <person name="Chen G.Z."/>
            <person name="Liu X.D."/>
            <person name="Liao X.Y."/>
            <person name="Jiang Y.T."/>
            <person name="Yu X."/>
            <person name="Hao Y."/>
            <person name="Huang J."/>
            <person name="Zhao X.W."/>
            <person name="Ke S."/>
            <person name="Chen Y.Y."/>
            <person name="Wu W.L."/>
            <person name="Hsu J.L."/>
            <person name="Lin Y.F."/>
            <person name="Huang M.D."/>
            <person name="Li C.Y."/>
            <person name="Huang L."/>
            <person name="Wang Z.W."/>
            <person name="Zhao X."/>
            <person name="Zhong W.Y."/>
            <person name="Peng D.H."/>
            <person name="Ahmad S."/>
            <person name="Lan S."/>
            <person name="Zhang J.S."/>
            <person name="Tsai W.C."/>
            <person name="Van de Peer Y."/>
            <person name="Liu Z.J."/>
        </authorList>
    </citation>
    <scope>NUCLEOTIDE SEQUENCE</scope>
    <source>
        <strain evidence="5">CP</strain>
    </source>
</reference>
<proteinExistence type="predicted"/>
<feature type="compositionally biased region" description="Low complexity" evidence="3">
    <location>
        <begin position="14"/>
        <end position="29"/>
    </location>
</feature>
<feature type="repeat" description="PPR" evidence="2">
    <location>
        <begin position="333"/>
        <end position="367"/>
    </location>
</feature>
<dbReference type="InterPro" id="IPR011990">
    <property type="entry name" value="TPR-like_helical_dom_sf"/>
</dbReference>
<accession>A0AAV9DSV4</accession>
<comment type="caution">
    <text evidence="5">The sequence shown here is derived from an EMBL/GenBank/DDBJ whole genome shotgun (WGS) entry which is preliminary data.</text>
</comment>
<evidence type="ECO:0000313" key="5">
    <source>
        <dbReference type="EMBL" id="KAK1304791.1"/>
    </source>
</evidence>
<evidence type="ECO:0000256" key="1">
    <source>
        <dbReference type="ARBA" id="ARBA00022737"/>
    </source>
</evidence>
<protein>
    <submittedName>
        <fullName evidence="5">Pentatricopeptide repeat-containing protein</fullName>
    </submittedName>
</protein>
<feature type="region of interest" description="Disordered" evidence="3">
    <location>
        <begin position="1"/>
        <end position="53"/>
    </location>
</feature>
<reference evidence="5" key="2">
    <citation type="submission" date="2023-06" db="EMBL/GenBank/DDBJ databases">
        <authorList>
            <person name="Ma L."/>
            <person name="Liu K.-W."/>
            <person name="Li Z."/>
            <person name="Hsiao Y.-Y."/>
            <person name="Qi Y."/>
            <person name="Fu T."/>
            <person name="Tang G."/>
            <person name="Zhang D."/>
            <person name="Sun W.-H."/>
            <person name="Liu D.-K."/>
            <person name="Li Y."/>
            <person name="Chen G.-Z."/>
            <person name="Liu X.-D."/>
            <person name="Liao X.-Y."/>
            <person name="Jiang Y.-T."/>
            <person name="Yu X."/>
            <person name="Hao Y."/>
            <person name="Huang J."/>
            <person name="Zhao X.-W."/>
            <person name="Ke S."/>
            <person name="Chen Y.-Y."/>
            <person name="Wu W.-L."/>
            <person name="Hsu J.-L."/>
            <person name="Lin Y.-F."/>
            <person name="Huang M.-D."/>
            <person name="Li C.-Y."/>
            <person name="Huang L."/>
            <person name="Wang Z.-W."/>
            <person name="Zhao X."/>
            <person name="Zhong W.-Y."/>
            <person name="Peng D.-H."/>
            <person name="Ahmad S."/>
            <person name="Lan S."/>
            <person name="Zhang J.-S."/>
            <person name="Tsai W.-C."/>
            <person name="Van De Peer Y."/>
            <person name="Liu Z.-J."/>
        </authorList>
    </citation>
    <scope>NUCLEOTIDE SEQUENCE</scope>
    <source>
        <strain evidence="5">CP</strain>
        <tissue evidence="5">Leaves</tissue>
    </source>
</reference>
<feature type="repeat" description="PPR" evidence="2">
    <location>
        <begin position="228"/>
        <end position="262"/>
    </location>
</feature>
<gene>
    <name evidence="5" type="ORF">QJS10_CPB11g00493</name>
</gene>
<dbReference type="PANTHER" id="PTHR46862:SF3">
    <property type="entry name" value="OS07G0661900 PROTEIN"/>
    <property type="match status" value="1"/>
</dbReference>
<keyword evidence="1" id="KW-0677">Repeat</keyword>
<dbReference type="Pfam" id="PF17177">
    <property type="entry name" value="PPR_long"/>
    <property type="match status" value="1"/>
</dbReference>
<evidence type="ECO:0000256" key="3">
    <source>
        <dbReference type="SAM" id="MobiDB-lite"/>
    </source>
</evidence>
<keyword evidence="6" id="KW-1185">Reference proteome</keyword>
<feature type="repeat" description="PPR" evidence="2">
    <location>
        <begin position="263"/>
        <end position="297"/>
    </location>
</feature>
<dbReference type="PROSITE" id="PS51375">
    <property type="entry name" value="PPR"/>
    <property type="match status" value="3"/>
</dbReference>
<evidence type="ECO:0000259" key="4">
    <source>
        <dbReference type="Pfam" id="PF17177"/>
    </source>
</evidence>
<sequence length="432" mass="48775">MKSTNSSLYKTTSSERAFSSSNSFARGSSPPLKYSAFLRPPPPSLATASKNPNPPLPWTLSRHFRFRHRLKPSSFRTAAVATVEEGVRDGGGETPKRLRWDEICRDPTEAQAELIVRLSPKLSRRCLALARRVVCFSPLRDGDLRFLLLEWVRVMKPRRADWLAVLKELKRLEVPLLLEVFEFALLEETFEANIRDHTKIIDAYAKQNCLEDAETAFLAMKNRGFTCDQVTLTVLVHMYSKAGHLNRAKETFEEIKLLGLPMDRRAYDSMIMAYIRAGMPERGENLIREMDAQQIYAGKEVYKALLRAYSTTGDTGGAQRVFNAIQLAGTFPDARLCALLVNAYCEAGQCDKARIVLDNMRKAGLEPSDKCVALMLRAYEKVESLEKAMSLLMDMEKCGVVIGKEASEVLAKWFHRLGVVNEIEHALRDYAS</sequence>
<dbReference type="Proteomes" id="UP001180020">
    <property type="component" value="Unassembled WGS sequence"/>
</dbReference>
<feature type="compositionally biased region" description="Polar residues" evidence="3">
    <location>
        <begin position="1"/>
        <end position="12"/>
    </location>
</feature>
<name>A0AAV9DSV4_ACOCL</name>
<dbReference type="AlphaFoldDB" id="A0AAV9DSV4"/>
<evidence type="ECO:0000256" key="2">
    <source>
        <dbReference type="PROSITE-ProRule" id="PRU00708"/>
    </source>
</evidence>
<dbReference type="Pfam" id="PF13812">
    <property type="entry name" value="PPR_3"/>
    <property type="match status" value="1"/>
</dbReference>